<dbReference type="Gene3D" id="3.80.10.10">
    <property type="entry name" value="Ribonuclease Inhibitor"/>
    <property type="match status" value="2"/>
</dbReference>
<dbReference type="InterPro" id="IPR003591">
    <property type="entry name" value="Leu-rich_rpt_typical-subtyp"/>
</dbReference>
<organism evidence="4 5">
    <name type="scientific">Zingiber officinale</name>
    <name type="common">Ginger</name>
    <name type="synonym">Amomum zingiber</name>
    <dbReference type="NCBI Taxonomy" id="94328"/>
    <lineage>
        <taxon>Eukaryota</taxon>
        <taxon>Viridiplantae</taxon>
        <taxon>Streptophyta</taxon>
        <taxon>Embryophyta</taxon>
        <taxon>Tracheophyta</taxon>
        <taxon>Spermatophyta</taxon>
        <taxon>Magnoliopsida</taxon>
        <taxon>Liliopsida</taxon>
        <taxon>Zingiberales</taxon>
        <taxon>Zingiberaceae</taxon>
        <taxon>Zingiber</taxon>
    </lineage>
</organism>
<sequence length="764" mass="86076">MQIRTKQKLSVLTEPRCLFVGRLRTISFPRRSSARFSQSKAQARLSLLLHLRKASPSAASDRGQQRGIRIFVGYPLSILPISFSSYRLSSWRISERDLYSFSLYRFVRDCRRKVIYSFVDLLVPAKMARFNCFSSLLIPKKKKSDKSINPRNARRFNIMRDLHAKAKSVHPSLDKGTKEASFEQKNPSTRSVVESESKDGALIKNPEVVEVAYEGSEEHDDVQSIKRDFSVIDFQALAGEKGELESPDFNLECRVKMREYNSEKNERITPEMLIESGHVSDPGMEKTMAFWVSPLLKRSCSMIERKRNGKLSISLSKSLPYEDLHNLPGHGIGESHDILGSPLSVLTSCSADKVILKKVSSSQVLPSRSRKLWWKLFIWSHRNLQRSWTLKPEREVLPGGASNQKDGYWSNTLQSSPIVDIKKKKPMEESEIAAGLWPQNQWIAFCAESSSLDKVNAWVHSLEEGPFFPIENGEISSGANCEIASARVRKHSQKNHTHIAKHALEEIVQANNIIGSLNSLHSMAHISGMGLKVIPGISAFTSLRVVNLSNNFIVRVTPGSLPKSLHTLDLSRNKISTIEGFRELMKLRVLNLNYNRILRIGHGLSNCILIKELYLVGNKISEVEGLHRLLKLTVLDLSFNKITTAKAFGQLVANYNSLLALNLLGNPIHTHIGDDQLQKVVCSLLPHLAYLNKRPPKSHRSREVVTDNVTKAALRSTDWNSRKRSTRCAVLSSSSVTKGVTNGSEQKNRHRSKSRRQHSSSTQK</sequence>
<proteinExistence type="predicted"/>
<dbReference type="Proteomes" id="UP000734854">
    <property type="component" value="Unassembled WGS sequence"/>
</dbReference>
<dbReference type="InterPro" id="IPR001611">
    <property type="entry name" value="Leu-rich_rpt"/>
</dbReference>
<gene>
    <name evidence="4" type="ORF">ZIOFF_006589</name>
</gene>
<name>A0A8J5LSD8_ZINOF</name>
<dbReference type="SMART" id="SM00369">
    <property type="entry name" value="LRR_TYP"/>
    <property type="match status" value="4"/>
</dbReference>
<keyword evidence="5" id="KW-1185">Reference proteome</keyword>
<dbReference type="PROSITE" id="PS51450">
    <property type="entry name" value="LRR"/>
    <property type="match status" value="4"/>
</dbReference>
<reference evidence="4 5" key="1">
    <citation type="submission" date="2020-08" db="EMBL/GenBank/DDBJ databases">
        <title>Plant Genome Project.</title>
        <authorList>
            <person name="Zhang R.-G."/>
        </authorList>
    </citation>
    <scope>NUCLEOTIDE SEQUENCE [LARGE SCALE GENOMIC DNA]</scope>
    <source>
        <tissue evidence="4">Rhizome</tissue>
    </source>
</reference>
<dbReference type="SUPFAM" id="SSF52075">
    <property type="entry name" value="Outer arm dynein light chain 1"/>
    <property type="match status" value="1"/>
</dbReference>
<dbReference type="PANTHER" id="PTHR15454:SF37">
    <property type="entry name" value="OUTER ARM DYNEIN LIGHT CHAIN 1 PROTEIN"/>
    <property type="match status" value="1"/>
</dbReference>
<dbReference type="Pfam" id="PF14580">
    <property type="entry name" value="LRR_9"/>
    <property type="match status" value="1"/>
</dbReference>
<feature type="compositionally biased region" description="Polar residues" evidence="3">
    <location>
        <begin position="731"/>
        <end position="745"/>
    </location>
</feature>
<accession>A0A8J5LSD8</accession>
<feature type="region of interest" description="Disordered" evidence="3">
    <location>
        <begin position="168"/>
        <end position="198"/>
    </location>
</feature>
<feature type="compositionally biased region" description="Polar residues" evidence="3">
    <location>
        <begin position="183"/>
        <end position="192"/>
    </location>
</feature>
<protein>
    <recommendedName>
        <fullName evidence="6">Outer arm dynein light chain 1 protein</fullName>
    </recommendedName>
</protein>
<evidence type="ECO:0000256" key="3">
    <source>
        <dbReference type="SAM" id="MobiDB-lite"/>
    </source>
</evidence>
<evidence type="ECO:0000313" key="4">
    <source>
        <dbReference type="EMBL" id="KAG6532739.1"/>
    </source>
</evidence>
<dbReference type="GO" id="GO:0005737">
    <property type="term" value="C:cytoplasm"/>
    <property type="evidence" value="ECO:0007669"/>
    <property type="project" value="TreeGrafter"/>
</dbReference>
<feature type="region of interest" description="Disordered" evidence="3">
    <location>
        <begin position="725"/>
        <end position="764"/>
    </location>
</feature>
<dbReference type="PANTHER" id="PTHR15454">
    <property type="entry name" value="NISCHARIN RELATED"/>
    <property type="match status" value="1"/>
</dbReference>
<dbReference type="FunFam" id="3.80.10.10:FF:000320">
    <property type="entry name" value="Protein phosphatase 1 regulatory subunit pprA"/>
    <property type="match status" value="1"/>
</dbReference>
<comment type="caution">
    <text evidence="4">The sequence shown here is derived from an EMBL/GenBank/DDBJ whole genome shotgun (WGS) entry which is preliminary data.</text>
</comment>
<dbReference type="InterPro" id="IPR032675">
    <property type="entry name" value="LRR_dom_sf"/>
</dbReference>
<evidence type="ECO:0008006" key="6">
    <source>
        <dbReference type="Google" id="ProtNLM"/>
    </source>
</evidence>
<dbReference type="AlphaFoldDB" id="A0A8J5LSD8"/>
<dbReference type="EMBL" id="JACMSC010000002">
    <property type="protein sequence ID" value="KAG6532739.1"/>
    <property type="molecule type" value="Genomic_DNA"/>
</dbReference>
<dbReference type="SMART" id="SM00365">
    <property type="entry name" value="LRR_SD22"/>
    <property type="match status" value="4"/>
</dbReference>
<feature type="compositionally biased region" description="Basic and acidic residues" evidence="3">
    <location>
        <begin position="172"/>
        <end position="182"/>
    </location>
</feature>
<feature type="compositionally biased region" description="Basic residues" evidence="3">
    <location>
        <begin position="748"/>
        <end position="758"/>
    </location>
</feature>
<keyword evidence="2" id="KW-0677">Repeat</keyword>
<evidence type="ECO:0000313" key="5">
    <source>
        <dbReference type="Proteomes" id="UP000734854"/>
    </source>
</evidence>
<keyword evidence="1" id="KW-0433">Leucine-rich repeat</keyword>
<evidence type="ECO:0000256" key="2">
    <source>
        <dbReference type="ARBA" id="ARBA00022737"/>
    </source>
</evidence>
<evidence type="ECO:0000256" key="1">
    <source>
        <dbReference type="ARBA" id="ARBA00022614"/>
    </source>
</evidence>